<reference evidence="3" key="1">
    <citation type="journal article" date="2014" name="Front. Microbiol.">
        <title>High frequency of phylogenetically diverse reductive dehalogenase-homologous genes in deep subseafloor sedimentary metagenomes.</title>
        <authorList>
            <person name="Kawai M."/>
            <person name="Futagami T."/>
            <person name="Toyoda A."/>
            <person name="Takaki Y."/>
            <person name="Nishi S."/>
            <person name="Hori S."/>
            <person name="Arai W."/>
            <person name="Tsubouchi T."/>
            <person name="Morono Y."/>
            <person name="Uchiyama I."/>
            <person name="Ito T."/>
            <person name="Fujiyama A."/>
            <person name="Inagaki F."/>
            <person name="Takami H."/>
        </authorList>
    </citation>
    <scope>NUCLEOTIDE SEQUENCE</scope>
    <source>
        <strain evidence="3">Expedition CK06-06</strain>
    </source>
</reference>
<dbReference type="Pfam" id="PF00202">
    <property type="entry name" value="Aminotran_3"/>
    <property type="match status" value="1"/>
</dbReference>
<organism evidence="3">
    <name type="scientific">marine sediment metagenome</name>
    <dbReference type="NCBI Taxonomy" id="412755"/>
    <lineage>
        <taxon>unclassified sequences</taxon>
        <taxon>metagenomes</taxon>
        <taxon>ecological metagenomes</taxon>
    </lineage>
</organism>
<dbReference type="InterPro" id="IPR015424">
    <property type="entry name" value="PyrdxlP-dep_Trfase"/>
</dbReference>
<evidence type="ECO:0000256" key="1">
    <source>
        <dbReference type="ARBA" id="ARBA00008954"/>
    </source>
</evidence>
<keyword evidence="2" id="KW-0663">Pyridoxal phosphate</keyword>
<protein>
    <recommendedName>
        <fullName evidence="4">Aspartate aminotransferase family protein</fullName>
    </recommendedName>
</protein>
<dbReference type="SUPFAM" id="SSF53383">
    <property type="entry name" value="PLP-dependent transferases"/>
    <property type="match status" value="1"/>
</dbReference>
<dbReference type="PANTHER" id="PTHR43094">
    <property type="entry name" value="AMINOTRANSFERASE"/>
    <property type="match status" value="1"/>
</dbReference>
<comment type="similarity">
    <text evidence="1">Belongs to the class-III pyridoxal-phosphate-dependent aminotransferase family.</text>
</comment>
<evidence type="ECO:0000256" key="2">
    <source>
        <dbReference type="ARBA" id="ARBA00022898"/>
    </source>
</evidence>
<proteinExistence type="inferred from homology"/>
<comment type="caution">
    <text evidence="3">The sequence shown here is derived from an EMBL/GenBank/DDBJ whole genome shotgun (WGS) entry which is preliminary data.</text>
</comment>
<feature type="non-terminal residue" evidence="3">
    <location>
        <position position="287"/>
    </location>
</feature>
<accession>X1F4E1</accession>
<dbReference type="AlphaFoldDB" id="X1F4E1"/>
<gene>
    <name evidence="3" type="ORF">S03H2_18583</name>
</gene>
<dbReference type="Gene3D" id="3.40.640.10">
    <property type="entry name" value="Type I PLP-dependent aspartate aminotransferase-like (Major domain)"/>
    <property type="match status" value="1"/>
</dbReference>
<evidence type="ECO:0000313" key="3">
    <source>
        <dbReference type="EMBL" id="GAH39817.1"/>
    </source>
</evidence>
<sequence length="287" mass="32121">MAYKINQAEQVRKAAFEHLIIPVRPWDYLHTPGGFRIWVKGEGVRLTDIEGKTFIDGAAGWQFGVVGHGRTEIGDAMRAQIAELVIAAPEYPNIPCVNLATKLAELAPGNLTKVSFCNSGSEAVETALKMAKQYHVLNGEPTRYKVIGRRGSYHGVTWGCMSVMGAYRNLIKDFEPMAPIGRWVAQPYCYRCDYGLEYPSCDLLCAREIENNITFEDPLTFSAVIGESISHSSYVCPPPPEYWPMVRSICDKYGVLLIDDEVITGFGRTGKWFGSMHYDYVPDILDF</sequence>
<dbReference type="PANTHER" id="PTHR43094:SF1">
    <property type="entry name" value="AMINOTRANSFERASE CLASS-III"/>
    <property type="match status" value="1"/>
</dbReference>
<dbReference type="GO" id="GO:0030170">
    <property type="term" value="F:pyridoxal phosphate binding"/>
    <property type="evidence" value="ECO:0007669"/>
    <property type="project" value="InterPro"/>
</dbReference>
<dbReference type="EMBL" id="BARU01009649">
    <property type="protein sequence ID" value="GAH39817.1"/>
    <property type="molecule type" value="Genomic_DNA"/>
</dbReference>
<dbReference type="InterPro" id="IPR015422">
    <property type="entry name" value="PyrdxlP-dep_Trfase_small"/>
</dbReference>
<name>X1F4E1_9ZZZZ</name>
<dbReference type="GO" id="GO:0008483">
    <property type="term" value="F:transaminase activity"/>
    <property type="evidence" value="ECO:0007669"/>
    <property type="project" value="InterPro"/>
</dbReference>
<evidence type="ECO:0008006" key="4">
    <source>
        <dbReference type="Google" id="ProtNLM"/>
    </source>
</evidence>
<dbReference type="Gene3D" id="3.90.1150.10">
    <property type="entry name" value="Aspartate Aminotransferase, domain 1"/>
    <property type="match status" value="1"/>
</dbReference>
<dbReference type="InterPro" id="IPR015421">
    <property type="entry name" value="PyrdxlP-dep_Trfase_major"/>
</dbReference>
<dbReference type="InterPro" id="IPR005814">
    <property type="entry name" value="Aminotrans_3"/>
</dbReference>